<gene>
    <name evidence="1" type="primary">OBARTa0093J04.37</name>
</gene>
<reference evidence="1" key="1">
    <citation type="submission" date="2018-08" db="EMBL/GenBank/DDBJ databases">
        <title>Oryza barthii genomic DNA, chromosome 11, BAC clone:OBARTa0093J04.</title>
        <authorList>
            <person name="Wu J."/>
            <person name="Kanamori H."/>
        </authorList>
    </citation>
    <scope>NUCLEOTIDE SEQUENCE</scope>
    <source>
        <strain evidence="1">W1588</strain>
    </source>
</reference>
<name>A0A679BBH5_9ORYZ</name>
<proteinExistence type="predicted"/>
<dbReference type="AlphaFoldDB" id="A0A679BBH5"/>
<sequence>MQSGFSLSGAAIEVGPRGEPYIGVAIGRTAMRSGYCQCEVIERLCRGASRVGTRLMCWAVAECG</sequence>
<organism evidence="1">
    <name type="scientific">Oryza barthii</name>
    <dbReference type="NCBI Taxonomy" id="65489"/>
    <lineage>
        <taxon>Eukaryota</taxon>
        <taxon>Viridiplantae</taxon>
        <taxon>Streptophyta</taxon>
        <taxon>Embryophyta</taxon>
        <taxon>Tracheophyta</taxon>
        <taxon>Spermatophyta</taxon>
        <taxon>Magnoliopsida</taxon>
        <taxon>Liliopsida</taxon>
        <taxon>Poales</taxon>
        <taxon>Poaceae</taxon>
        <taxon>BOP clade</taxon>
        <taxon>Oryzoideae</taxon>
        <taxon>Oryzeae</taxon>
        <taxon>Oryzinae</taxon>
        <taxon>Oryza</taxon>
    </lineage>
</organism>
<protein>
    <submittedName>
        <fullName evidence="1">Uncharacterized protein</fullName>
    </submittedName>
</protein>
<evidence type="ECO:0000313" key="1">
    <source>
        <dbReference type="EMBL" id="BBF89281.1"/>
    </source>
</evidence>
<dbReference type="EMBL" id="AP018845">
    <property type="protein sequence ID" value="BBF89281.1"/>
    <property type="molecule type" value="Genomic_DNA"/>
</dbReference>
<accession>A0A679BBH5</accession>